<feature type="region of interest" description="Disordered" evidence="1">
    <location>
        <begin position="408"/>
        <end position="428"/>
    </location>
</feature>
<dbReference type="RefSeq" id="XP_008020299.1">
    <property type="nucleotide sequence ID" value="XM_008022108.1"/>
</dbReference>
<dbReference type="PANTHER" id="PTHR36195">
    <property type="entry name" value="DOMAIN PROTEIN, PUTATIVE (AFU_ORTHOLOGUE AFUA_5G01990)-RELATED-RELATED"/>
    <property type="match status" value="1"/>
</dbReference>
<dbReference type="OrthoDB" id="3682664at2759"/>
<evidence type="ECO:0000313" key="4">
    <source>
        <dbReference type="Proteomes" id="UP000016935"/>
    </source>
</evidence>
<dbReference type="Pfam" id="PF04681">
    <property type="entry name" value="Bys1"/>
    <property type="match status" value="1"/>
</dbReference>
<dbReference type="Proteomes" id="UP000016935">
    <property type="component" value="Unassembled WGS sequence"/>
</dbReference>
<evidence type="ECO:0000256" key="1">
    <source>
        <dbReference type="SAM" id="MobiDB-lite"/>
    </source>
</evidence>
<keyword evidence="4" id="KW-1185">Reference proteome</keyword>
<accession>R0J5V0</accession>
<reference evidence="3 4" key="2">
    <citation type="journal article" date="2013" name="PLoS Genet.">
        <title>Comparative genome structure, secondary metabolite, and effector coding capacity across Cochliobolus pathogens.</title>
        <authorList>
            <person name="Condon B.J."/>
            <person name="Leng Y."/>
            <person name="Wu D."/>
            <person name="Bushley K.E."/>
            <person name="Ohm R.A."/>
            <person name="Otillar R."/>
            <person name="Martin J."/>
            <person name="Schackwitz W."/>
            <person name="Grimwood J."/>
            <person name="MohdZainudin N."/>
            <person name="Xue C."/>
            <person name="Wang R."/>
            <person name="Manning V.A."/>
            <person name="Dhillon B."/>
            <person name="Tu Z.J."/>
            <person name="Steffenson B.J."/>
            <person name="Salamov A."/>
            <person name="Sun H."/>
            <person name="Lowry S."/>
            <person name="LaButti K."/>
            <person name="Han J."/>
            <person name="Copeland A."/>
            <person name="Lindquist E."/>
            <person name="Barry K."/>
            <person name="Schmutz J."/>
            <person name="Baker S.E."/>
            <person name="Ciuffetti L.M."/>
            <person name="Grigoriev I.V."/>
            <person name="Zhong S."/>
            <person name="Turgeon B.G."/>
        </authorList>
    </citation>
    <scope>NUCLEOTIDE SEQUENCE [LARGE SCALE GENOMIC DNA]</scope>
    <source>
        <strain evidence="4">28A</strain>
    </source>
</reference>
<feature type="signal peptide" evidence="2">
    <location>
        <begin position="1"/>
        <end position="17"/>
    </location>
</feature>
<feature type="chain" id="PRO_5004353368" evidence="2">
    <location>
        <begin position="18"/>
        <end position="635"/>
    </location>
</feature>
<feature type="compositionally biased region" description="Low complexity" evidence="1">
    <location>
        <begin position="277"/>
        <end position="320"/>
    </location>
</feature>
<dbReference type="EMBL" id="KB908481">
    <property type="protein sequence ID" value="EOA92081.1"/>
    <property type="molecule type" value="Genomic_DNA"/>
</dbReference>
<dbReference type="HOGENOM" id="CLU_430931_0_0_1"/>
<gene>
    <name evidence="3" type="ORF">SETTUDRAFT_40938</name>
</gene>
<keyword evidence="2" id="KW-0732">Signal</keyword>
<protein>
    <submittedName>
        <fullName evidence="3">Uncharacterized protein</fullName>
    </submittedName>
</protein>
<dbReference type="PANTHER" id="PTHR36195:SF4">
    <property type="entry name" value="DOMAIN PROTEIN, PUTATIVE (AFU_ORTHOLOGUE AFUA_5G01990)-RELATED"/>
    <property type="match status" value="1"/>
</dbReference>
<feature type="region of interest" description="Disordered" evidence="1">
    <location>
        <begin position="214"/>
        <end position="359"/>
    </location>
</feature>
<dbReference type="STRING" id="671987.R0J5V0"/>
<dbReference type="AlphaFoldDB" id="R0J5V0"/>
<sequence length="635" mass="70546">MVGSLFTLVLLVALTWARAIVTNECQHNVWIWSHPVTGSSHTENVPIKPSGQYQEPWRLGTPDAPGIAIKISSQADGLLRLADEIDFAYSIDKYDKSKIWVDLSLVRGATPYNKMSFHTCASRYSTADVDPQECDATDDVELVLCGTTRTMPAKDYASIEQIRACYEPDKPTYRRSSEVLTGDVDGSNEQLPPSIYESMMYVGCNVNMYDCSRRDKPPVSDKPPVNDNPLSKLHDIPHDTSYATSHATPYEPSIDEANKPGADKPYVGEPSSHEPLSYGSSSYESSSYKPSSYNPSSYTPPSYTPSINTTSNYTTSSNDSSSHETSMDAQNDDEYDFKGPPSDEPSIGIPYEKPDDDSYVNPYIEPYINPYVEEPYDEEPVEGPVNDDWPVYDKLPAFDRCQARVVYPTRRTSPKPRSAPAPSIKHREQHPSLCQVVQKYHSGVKECDEESMKEYARMVYPHVCEPQYQTLLMGFPCEEVARELRTIYPGVANSTHGFAQGYGAECECGDEWPECFCADAMGTRNIQDTSQVSSGQRVCLSCLCERILGSLSCAEFGPILESVLEFLGAKYEELISDDGQDCSSSGDQSEICVRDLCAHLKGVTDCEGLYAMIKVGAKAKLNRDIEFVGDADYKH</sequence>
<evidence type="ECO:0000256" key="2">
    <source>
        <dbReference type="SAM" id="SignalP"/>
    </source>
</evidence>
<name>R0J5V0_EXST2</name>
<proteinExistence type="predicted"/>
<organism evidence="3 4">
    <name type="scientific">Exserohilum turcicum (strain 28A)</name>
    <name type="common">Northern leaf blight fungus</name>
    <name type="synonym">Setosphaeria turcica</name>
    <dbReference type="NCBI Taxonomy" id="671987"/>
    <lineage>
        <taxon>Eukaryota</taxon>
        <taxon>Fungi</taxon>
        <taxon>Dikarya</taxon>
        <taxon>Ascomycota</taxon>
        <taxon>Pezizomycotina</taxon>
        <taxon>Dothideomycetes</taxon>
        <taxon>Pleosporomycetidae</taxon>
        <taxon>Pleosporales</taxon>
        <taxon>Pleosporineae</taxon>
        <taxon>Pleosporaceae</taxon>
        <taxon>Exserohilum</taxon>
    </lineage>
</organism>
<dbReference type="InterPro" id="IPR006771">
    <property type="entry name" value="CetA-like"/>
</dbReference>
<reference evidence="3 4" key="1">
    <citation type="journal article" date="2012" name="PLoS Pathog.">
        <title>Diverse lifestyles and strategies of plant pathogenesis encoded in the genomes of eighteen Dothideomycetes fungi.</title>
        <authorList>
            <person name="Ohm R.A."/>
            <person name="Feau N."/>
            <person name="Henrissat B."/>
            <person name="Schoch C.L."/>
            <person name="Horwitz B.A."/>
            <person name="Barry K.W."/>
            <person name="Condon B.J."/>
            <person name="Copeland A.C."/>
            <person name="Dhillon B."/>
            <person name="Glaser F."/>
            <person name="Hesse C.N."/>
            <person name="Kosti I."/>
            <person name="LaButti K."/>
            <person name="Lindquist E.A."/>
            <person name="Lucas S."/>
            <person name="Salamov A.A."/>
            <person name="Bradshaw R.E."/>
            <person name="Ciuffetti L."/>
            <person name="Hamelin R.C."/>
            <person name="Kema G.H.J."/>
            <person name="Lawrence C."/>
            <person name="Scott J.A."/>
            <person name="Spatafora J.W."/>
            <person name="Turgeon B.G."/>
            <person name="de Wit P.J.G.M."/>
            <person name="Zhong S."/>
            <person name="Goodwin S.B."/>
            <person name="Grigoriev I.V."/>
        </authorList>
    </citation>
    <scope>NUCLEOTIDE SEQUENCE [LARGE SCALE GENOMIC DNA]</scope>
    <source>
        <strain evidence="4">28A</strain>
    </source>
</reference>
<evidence type="ECO:0000313" key="3">
    <source>
        <dbReference type="EMBL" id="EOA92081.1"/>
    </source>
</evidence>
<dbReference type="GeneID" id="19404657"/>
<dbReference type="eggNOG" id="ENOG502R98T">
    <property type="taxonomic scope" value="Eukaryota"/>
</dbReference>